<feature type="compositionally biased region" description="Low complexity" evidence="1">
    <location>
        <begin position="76"/>
        <end position="98"/>
    </location>
</feature>
<keyword evidence="4" id="KW-1185">Reference proteome</keyword>
<evidence type="ECO:0000313" key="3">
    <source>
        <dbReference type="EMBL" id="KAL3801968.1"/>
    </source>
</evidence>
<gene>
    <name evidence="3" type="ORF">HJC23_010312</name>
</gene>
<accession>A0ABD3QNQ3</accession>
<sequence>MDDSHSSRTSTEESSHASSRRSSSSRSINSSTSSRTSRTSASRSTSSRTSGSSRYSRSNPGQRPQQGKQQLSTIRSVSSAVSASSSSSSRAELSVPSSFGGRAAQRALVKRGEDSVTSQSEEGSETQLALRVEKETRPVMHLLRLLKEMEGQNGGGHPLLTVSAHTLGNLTGKSKNNAIASLINEFEKEVTTIERRITNPNMICDEASSQEDSNGTDSSNSQIQLQELPPDWIALEDPDSGDIYYSNEVTGETTWDRPVADSLGGSSQMDSENSFNTEYSEEERQQQQTNEKHPLPPDWVALEDPDSGDIYYANEVTGETTWDRPTISNNPLPRGSSLQRNKQQQPIQNTGENNNSSSNFSNDYQSNDDDDQDDDQESEDDGSEESAEDEISADESLPRDWIPLVDPDSGDVYFCNEVTGQVTWEKPQFDAEEKTNKRGGRRRSPQAREEEENDSSSQQLDSDEDGTEDDAEPASVEDDDLPDGWFSIVEPDSGDVYYSNEITGETTWDKPIRSQTDNIRSTSQRQSELQRDAIRDSPNSDRDDDGNNELVEDDLPPGWVASVDPATGDEYFYNEETGETTWDKPLSSHERTDEELEDSSTFSNSESTNGWFSVVDPQSGDVYYANEKTGETSWDKPQALLRLEKSPHKQDEKRLSTNGNTQDGNDGDDEDLPDGWFAVTDPQSGETYYANEETGATSWDRPTNAAAAAEEENSLASGWFAVVDPASGETYYANEQGDTSWDKPFSVKDLDRSATHEGNTHGMSRLSLSMHDNTVYEDDSVTSSQY</sequence>
<feature type="compositionally biased region" description="Acidic residues" evidence="1">
    <location>
        <begin position="461"/>
        <end position="482"/>
    </location>
</feature>
<feature type="compositionally biased region" description="Polar residues" evidence="1">
    <location>
        <begin position="513"/>
        <end position="527"/>
    </location>
</feature>
<feature type="region of interest" description="Disordered" evidence="1">
    <location>
        <begin position="732"/>
        <end position="786"/>
    </location>
</feature>
<feature type="compositionally biased region" description="Acidic residues" evidence="1">
    <location>
        <begin position="366"/>
        <end position="393"/>
    </location>
</feature>
<feature type="compositionally biased region" description="Basic and acidic residues" evidence="1">
    <location>
        <begin position="528"/>
        <end position="541"/>
    </location>
</feature>
<feature type="domain" description="WW" evidence="2">
    <location>
        <begin position="713"/>
        <end position="746"/>
    </location>
</feature>
<dbReference type="PROSITE" id="PS50020">
    <property type="entry name" value="WW_DOMAIN_2"/>
    <property type="match status" value="8"/>
</dbReference>
<evidence type="ECO:0000259" key="2">
    <source>
        <dbReference type="PROSITE" id="PS50020"/>
    </source>
</evidence>
<name>A0ABD3QNQ3_9STRA</name>
<feature type="compositionally biased region" description="Acidic residues" evidence="1">
    <location>
        <begin position="542"/>
        <end position="555"/>
    </location>
</feature>
<feature type="compositionally biased region" description="Low complexity" evidence="1">
    <location>
        <begin position="16"/>
        <end position="58"/>
    </location>
</feature>
<feature type="region of interest" description="Disordered" evidence="1">
    <location>
        <begin position="1"/>
        <end position="99"/>
    </location>
</feature>
<dbReference type="AlphaFoldDB" id="A0ABD3QNQ3"/>
<dbReference type="CDD" id="cd00201">
    <property type="entry name" value="WW"/>
    <property type="match status" value="6"/>
</dbReference>
<feature type="compositionally biased region" description="Polar residues" evidence="1">
    <location>
        <begin position="59"/>
        <end position="75"/>
    </location>
</feature>
<dbReference type="PANTHER" id="PTHR47852">
    <property type="entry name" value="OS06G0298400 PROTEIN"/>
    <property type="match status" value="1"/>
</dbReference>
<dbReference type="Gene3D" id="2.20.70.10">
    <property type="match status" value="7"/>
</dbReference>
<evidence type="ECO:0000256" key="1">
    <source>
        <dbReference type="SAM" id="MobiDB-lite"/>
    </source>
</evidence>
<protein>
    <recommendedName>
        <fullName evidence="2">WW domain-containing protein</fullName>
    </recommendedName>
</protein>
<feature type="domain" description="WW" evidence="2">
    <location>
        <begin position="293"/>
        <end position="327"/>
    </location>
</feature>
<feature type="compositionally biased region" description="Polar residues" evidence="1">
    <location>
        <begin position="264"/>
        <end position="278"/>
    </location>
</feature>
<feature type="domain" description="WW" evidence="2">
    <location>
        <begin position="479"/>
        <end position="513"/>
    </location>
</feature>
<feature type="domain" description="WW" evidence="2">
    <location>
        <begin position="395"/>
        <end position="429"/>
    </location>
</feature>
<dbReference type="PANTHER" id="PTHR47852:SF2">
    <property type="entry name" value="WW DOMAIN-CONTAINING PROTEIN"/>
    <property type="match status" value="1"/>
</dbReference>
<feature type="compositionally biased region" description="Basic and acidic residues" evidence="1">
    <location>
        <begin position="1"/>
        <end position="15"/>
    </location>
</feature>
<feature type="compositionally biased region" description="Basic and acidic residues" evidence="1">
    <location>
        <begin position="282"/>
        <end position="295"/>
    </location>
</feature>
<feature type="compositionally biased region" description="Basic and acidic residues" evidence="1">
    <location>
        <begin position="427"/>
        <end position="436"/>
    </location>
</feature>
<organism evidence="3 4">
    <name type="scientific">Cyclotella cryptica</name>
    <dbReference type="NCBI Taxonomy" id="29204"/>
    <lineage>
        <taxon>Eukaryota</taxon>
        <taxon>Sar</taxon>
        <taxon>Stramenopiles</taxon>
        <taxon>Ochrophyta</taxon>
        <taxon>Bacillariophyta</taxon>
        <taxon>Coscinodiscophyceae</taxon>
        <taxon>Thalassiosirophycidae</taxon>
        <taxon>Stephanodiscales</taxon>
        <taxon>Stephanodiscaceae</taxon>
        <taxon>Cyclotella</taxon>
    </lineage>
</organism>
<feature type="domain" description="WW" evidence="2">
    <location>
        <begin position="553"/>
        <end position="587"/>
    </location>
</feature>
<dbReference type="PROSITE" id="PS01159">
    <property type="entry name" value="WW_DOMAIN_1"/>
    <property type="match status" value="7"/>
</dbReference>
<dbReference type="EMBL" id="JABMIG020000023">
    <property type="protein sequence ID" value="KAL3801968.1"/>
    <property type="molecule type" value="Genomic_DNA"/>
</dbReference>
<dbReference type="InterPro" id="IPR036020">
    <property type="entry name" value="WW_dom_sf"/>
</dbReference>
<feature type="domain" description="WW" evidence="2">
    <location>
        <begin position="226"/>
        <end position="260"/>
    </location>
</feature>
<evidence type="ECO:0000313" key="4">
    <source>
        <dbReference type="Proteomes" id="UP001516023"/>
    </source>
</evidence>
<feature type="compositionally biased region" description="Low complexity" evidence="1">
    <location>
        <begin position="352"/>
        <end position="365"/>
    </location>
</feature>
<feature type="region of interest" description="Disordered" evidence="1">
    <location>
        <begin position="255"/>
        <end position="306"/>
    </location>
</feature>
<feature type="region of interest" description="Disordered" evidence="1">
    <location>
        <begin position="321"/>
        <end position="713"/>
    </location>
</feature>
<dbReference type="InterPro" id="IPR001202">
    <property type="entry name" value="WW_dom"/>
</dbReference>
<feature type="domain" description="WW" evidence="2">
    <location>
        <begin position="605"/>
        <end position="639"/>
    </location>
</feature>
<feature type="compositionally biased region" description="Polar residues" evidence="1">
    <location>
        <begin position="599"/>
        <end position="611"/>
    </location>
</feature>
<feature type="compositionally biased region" description="Polar residues" evidence="1">
    <location>
        <begin position="326"/>
        <end position="351"/>
    </location>
</feature>
<comment type="caution">
    <text evidence="3">The sequence shown here is derived from an EMBL/GenBank/DDBJ whole genome shotgun (WGS) entry which is preliminary data.</text>
</comment>
<reference evidence="3 4" key="1">
    <citation type="journal article" date="2020" name="G3 (Bethesda)">
        <title>Improved Reference Genome for Cyclotella cryptica CCMP332, a Model for Cell Wall Morphogenesis, Salinity Adaptation, and Lipid Production in Diatoms (Bacillariophyta).</title>
        <authorList>
            <person name="Roberts W.R."/>
            <person name="Downey K.M."/>
            <person name="Ruck E.C."/>
            <person name="Traller J.C."/>
            <person name="Alverson A.J."/>
        </authorList>
    </citation>
    <scope>NUCLEOTIDE SEQUENCE [LARGE SCALE GENOMIC DNA]</scope>
    <source>
        <strain evidence="3 4">CCMP332</strain>
    </source>
</reference>
<dbReference type="SMART" id="SM00456">
    <property type="entry name" value="WW"/>
    <property type="match status" value="8"/>
</dbReference>
<feature type="compositionally biased region" description="Basic and acidic residues" evidence="1">
    <location>
        <begin position="642"/>
        <end position="655"/>
    </location>
</feature>
<proteinExistence type="predicted"/>
<dbReference type="Pfam" id="PF00397">
    <property type="entry name" value="WW"/>
    <property type="match status" value="7"/>
</dbReference>
<feature type="compositionally biased region" description="Basic and acidic residues" evidence="1">
    <location>
        <begin position="745"/>
        <end position="759"/>
    </location>
</feature>
<dbReference type="Proteomes" id="UP001516023">
    <property type="component" value="Unassembled WGS sequence"/>
</dbReference>
<feature type="domain" description="WW" evidence="2">
    <location>
        <begin position="670"/>
        <end position="704"/>
    </location>
</feature>
<dbReference type="SUPFAM" id="SSF51045">
    <property type="entry name" value="WW domain"/>
    <property type="match status" value="7"/>
</dbReference>